<gene>
    <name evidence="1" type="ORF">UFOVP661_28</name>
</gene>
<accession>A0A6J5NAV5</accession>
<evidence type="ECO:0000313" key="1">
    <source>
        <dbReference type="EMBL" id="CAB4155993.1"/>
    </source>
</evidence>
<proteinExistence type="predicted"/>
<protein>
    <submittedName>
        <fullName evidence="1">Uncharacterized protein</fullName>
    </submittedName>
</protein>
<sequence length="86" mass="9735">MTDDKEEFTAEMMIDIKNKIREMLSGIGFAESMAVLVLAISENMVRGSPDRDDYNFHADRVHDTLITMPDIIMGVMDAWGDDSVKH</sequence>
<reference evidence="1" key="1">
    <citation type="submission" date="2020-04" db="EMBL/GenBank/DDBJ databases">
        <authorList>
            <person name="Chiriac C."/>
            <person name="Salcher M."/>
            <person name="Ghai R."/>
            <person name="Kavagutti S V."/>
        </authorList>
    </citation>
    <scope>NUCLEOTIDE SEQUENCE</scope>
</reference>
<dbReference type="EMBL" id="LR796642">
    <property type="protein sequence ID" value="CAB4155993.1"/>
    <property type="molecule type" value="Genomic_DNA"/>
</dbReference>
<organism evidence="1">
    <name type="scientific">uncultured Caudovirales phage</name>
    <dbReference type="NCBI Taxonomy" id="2100421"/>
    <lineage>
        <taxon>Viruses</taxon>
        <taxon>Duplodnaviria</taxon>
        <taxon>Heunggongvirae</taxon>
        <taxon>Uroviricota</taxon>
        <taxon>Caudoviricetes</taxon>
        <taxon>Peduoviridae</taxon>
        <taxon>Maltschvirus</taxon>
        <taxon>Maltschvirus maltsch</taxon>
    </lineage>
</organism>
<name>A0A6J5NAV5_9CAUD</name>